<feature type="region of interest" description="Disordered" evidence="1">
    <location>
        <begin position="168"/>
        <end position="198"/>
    </location>
</feature>
<feature type="compositionally biased region" description="Low complexity" evidence="1">
    <location>
        <begin position="370"/>
        <end position="381"/>
    </location>
</feature>
<feature type="compositionally biased region" description="Basic residues" evidence="1">
    <location>
        <begin position="1"/>
        <end position="18"/>
    </location>
</feature>
<proteinExistence type="predicted"/>
<dbReference type="Proteomes" id="UP000650467">
    <property type="component" value="Unassembled WGS sequence"/>
</dbReference>
<accession>A0A835TLC7</accession>
<evidence type="ECO:0000313" key="3">
    <source>
        <dbReference type="Proteomes" id="UP000650467"/>
    </source>
</evidence>
<dbReference type="EMBL" id="JAEHOC010000006">
    <property type="protein sequence ID" value="KAG2440766.1"/>
    <property type="molecule type" value="Genomic_DNA"/>
</dbReference>
<comment type="caution">
    <text evidence="2">The sequence shown here is derived from an EMBL/GenBank/DDBJ whole genome shotgun (WGS) entry which is preliminary data.</text>
</comment>
<feature type="region of interest" description="Disordered" evidence="1">
    <location>
        <begin position="1"/>
        <end position="43"/>
    </location>
</feature>
<gene>
    <name evidence="2" type="ORF">HXX76_003622</name>
</gene>
<sequence>MARKKSSQPGKNKSKTRTKKNDAVHEATGGDAGGPRRSTAHAGPVPNLFWGGVSAAELRARTRFIPLPPAAAVLPLTYPAAARFLRQETDAWRALHTGVLTTGQLKEALGLREAAAARVVGGRKDSSHQPLIAAAKMLQAPHALPPPADAAADAACRRRALDGLCSQLRRPRGSQDPAAARGEQPAANVGDSDDAPLHPEEQYRRSAVALSSGGLMGVRCAWGKTQEAAALAALLHVFPSSTLHEVGMCCVAEADAPPGLFPLAASPDAIIAHHLLVPQQQVQRLQHGMLQQQQAAAAAACASAAVAADGGDADGSKAAAAATAVHASRQQTQRLRWQLRELLELVPMARAAGEAEEAGEQEEAEEGLEEASAQQAASGSDSEGGEDEEDEERESIGEEGPVDGRGVAAGGDVVLDSGSGDNGGVSDGGEEVSLTEASSAVLSPDTDMGGALPGAEADSKGCGGGLDSSCMDHGDSPTALHQLEVLTRVLGRALAAAAAAAAATSAAAPTGTATAGTSSCSNGAGACAGAAATAEGPHTALLAAVLESRLPAVVLCGDCGGRGSVEWQEACSAVKEESVLQQGAHSGATIGSGPSGGTEADMRPHLCCCGAGQRPAAAAEGTVHDGLASAAASGAAGASSGGGGLRHVVLREVVEVKSTCPFGMRQVRRGGKGRVHTELVLGDPGPRHAVPAAWVPQLQLHMLATGCQSALVVSRSASKGMTVFRLLRDDEYLQRMMGVLARLNNEYVRRGLTPPPDMFARQSDYCAFLGITARLARHATPLYPGRGVWRPPAEEALDRDDAFIRRPTAP</sequence>
<evidence type="ECO:0000256" key="1">
    <source>
        <dbReference type="SAM" id="MobiDB-lite"/>
    </source>
</evidence>
<dbReference type="OrthoDB" id="535128at2759"/>
<dbReference type="InterPro" id="IPR011604">
    <property type="entry name" value="PDDEXK-like_dom_sf"/>
</dbReference>
<feature type="compositionally biased region" description="Low complexity" evidence="1">
    <location>
        <begin position="404"/>
        <end position="419"/>
    </location>
</feature>
<protein>
    <submittedName>
        <fullName evidence="2">Uncharacterized protein</fullName>
    </submittedName>
</protein>
<dbReference type="InterPro" id="IPR051703">
    <property type="entry name" value="NF-kappa-B_Signaling_Reg"/>
</dbReference>
<name>A0A835TLC7_CHLIN</name>
<feature type="compositionally biased region" description="Acidic residues" evidence="1">
    <location>
        <begin position="383"/>
        <end position="393"/>
    </location>
</feature>
<organism evidence="2 3">
    <name type="scientific">Chlamydomonas incerta</name>
    <dbReference type="NCBI Taxonomy" id="51695"/>
    <lineage>
        <taxon>Eukaryota</taxon>
        <taxon>Viridiplantae</taxon>
        <taxon>Chlorophyta</taxon>
        <taxon>core chlorophytes</taxon>
        <taxon>Chlorophyceae</taxon>
        <taxon>CS clade</taxon>
        <taxon>Chlamydomonadales</taxon>
        <taxon>Chlamydomonadaceae</taxon>
        <taxon>Chlamydomonas</taxon>
    </lineage>
</organism>
<evidence type="ECO:0000313" key="2">
    <source>
        <dbReference type="EMBL" id="KAG2440766.1"/>
    </source>
</evidence>
<dbReference type="PANTHER" id="PTHR46609">
    <property type="entry name" value="EXONUCLEASE, PHAGE-TYPE/RECB, C-TERMINAL DOMAIN-CONTAINING PROTEIN"/>
    <property type="match status" value="1"/>
</dbReference>
<reference evidence="2" key="1">
    <citation type="journal article" date="2020" name="bioRxiv">
        <title>Comparative genomics of Chlamydomonas.</title>
        <authorList>
            <person name="Craig R.J."/>
            <person name="Hasan A.R."/>
            <person name="Ness R.W."/>
            <person name="Keightley P.D."/>
        </authorList>
    </citation>
    <scope>NUCLEOTIDE SEQUENCE</scope>
    <source>
        <strain evidence="2">SAG 7.73</strain>
    </source>
</reference>
<dbReference type="Gene3D" id="3.90.320.10">
    <property type="match status" value="1"/>
</dbReference>
<feature type="compositionally biased region" description="Acidic residues" evidence="1">
    <location>
        <begin position="354"/>
        <end position="369"/>
    </location>
</feature>
<keyword evidence="3" id="KW-1185">Reference proteome</keyword>
<feature type="region of interest" description="Disordered" evidence="1">
    <location>
        <begin position="351"/>
        <end position="462"/>
    </location>
</feature>
<dbReference type="AlphaFoldDB" id="A0A835TLC7"/>
<dbReference type="PANTHER" id="PTHR46609:SF6">
    <property type="entry name" value="EXONUCLEASE, PHAGE-TYPE_RECB, C-TERMINAL DOMAIN-CONTAINING PROTEIN-RELATED"/>
    <property type="match status" value="1"/>
</dbReference>